<name>R9H0L6_9SPHI</name>
<keyword evidence="3" id="KW-1185">Reference proteome</keyword>
<feature type="transmembrane region" description="Helical" evidence="1">
    <location>
        <begin position="12"/>
        <end position="31"/>
    </location>
</feature>
<dbReference type="Proteomes" id="UP000014174">
    <property type="component" value="Unassembled WGS sequence"/>
</dbReference>
<keyword evidence="1" id="KW-1133">Transmembrane helix</keyword>
<dbReference type="EMBL" id="AQPN01000078">
    <property type="protein sequence ID" value="EOR94759.1"/>
    <property type="molecule type" value="Genomic_DNA"/>
</dbReference>
<evidence type="ECO:0000313" key="3">
    <source>
        <dbReference type="Proteomes" id="UP000014174"/>
    </source>
</evidence>
<evidence type="ECO:0000313" key="2">
    <source>
        <dbReference type="EMBL" id="EOR94759.1"/>
    </source>
</evidence>
<evidence type="ECO:0000256" key="1">
    <source>
        <dbReference type="SAM" id="Phobius"/>
    </source>
</evidence>
<sequence length="40" mass="4663">MRLAELAKTLHLCFVFRIIGGLFISNLTPIIPSFRFDYFT</sequence>
<comment type="caution">
    <text evidence="2">The sequence shown here is derived from an EMBL/GenBank/DDBJ whole genome shotgun (WGS) entry which is preliminary data.</text>
</comment>
<keyword evidence="1" id="KW-0812">Transmembrane</keyword>
<protein>
    <submittedName>
        <fullName evidence="2">Uncharacterized protein</fullName>
    </submittedName>
</protein>
<dbReference type="AlphaFoldDB" id="R9H0L6"/>
<organism evidence="2 3">
    <name type="scientific">Arcticibacter svalbardensis MN12-7</name>
    <dbReference type="NCBI Taxonomy" id="1150600"/>
    <lineage>
        <taxon>Bacteria</taxon>
        <taxon>Pseudomonadati</taxon>
        <taxon>Bacteroidota</taxon>
        <taxon>Sphingobacteriia</taxon>
        <taxon>Sphingobacteriales</taxon>
        <taxon>Sphingobacteriaceae</taxon>
        <taxon>Arcticibacter</taxon>
    </lineage>
</organism>
<dbReference type="STRING" id="1150600.ADIARSV_2133"/>
<accession>R9H0L6</accession>
<reference evidence="2 3" key="1">
    <citation type="journal article" date="2013" name="Genome Announc.">
        <title>Draft Genome Sequence of Arcticibacter svalbardensis Strain MN12-7T, a Member of the Family Sphingobacteriaceae Isolated from an Arctic Soil Sample.</title>
        <authorList>
            <person name="Shivaji S."/>
            <person name="Ara S."/>
            <person name="Prasad S."/>
            <person name="Manasa B.P."/>
            <person name="Begum Z."/>
            <person name="Singh A."/>
            <person name="Kumar Pinnaka A."/>
        </authorList>
    </citation>
    <scope>NUCLEOTIDE SEQUENCE [LARGE SCALE GENOMIC DNA]</scope>
    <source>
        <strain evidence="2 3">MN12-7</strain>
    </source>
</reference>
<proteinExistence type="predicted"/>
<keyword evidence="1" id="KW-0472">Membrane</keyword>
<gene>
    <name evidence="2" type="ORF">ADIARSV_2133</name>
</gene>